<dbReference type="GO" id="GO:0003735">
    <property type="term" value="F:structural constituent of ribosome"/>
    <property type="evidence" value="ECO:0007669"/>
    <property type="project" value="InterPro"/>
</dbReference>
<dbReference type="GO" id="GO:0022625">
    <property type="term" value="C:cytosolic large ribosomal subunit"/>
    <property type="evidence" value="ECO:0007669"/>
    <property type="project" value="TreeGrafter"/>
</dbReference>
<dbReference type="GO" id="GO:0003729">
    <property type="term" value="F:mRNA binding"/>
    <property type="evidence" value="ECO:0007669"/>
    <property type="project" value="TreeGrafter"/>
</dbReference>
<dbReference type="Proteomes" id="UP000887565">
    <property type="component" value="Unplaced"/>
</dbReference>
<keyword evidence="8" id="KW-1185">Reference proteome</keyword>
<dbReference type="SUPFAM" id="SSF57716">
    <property type="entry name" value="Glucocorticoid receptor-like (DNA-binding domain)"/>
    <property type="match status" value="1"/>
</dbReference>
<dbReference type="Gene3D" id="2.30.170.20">
    <property type="entry name" value="Ribosomal protein L24e"/>
    <property type="match status" value="1"/>
</dbReference>
<dbReference type="AlphaFoldDB" id="A0A915HND6"/>
<dbReference type="OMA" id="QVFRRMH"/>
<dbReference type="GO" id="GO:0002181">
    <property type="term" value="P:cytoplasmic translation"/>
    <property type="evidence" value="ECO:0007669"/>
    <property type="project" value="TreeGrafter"/>
</dbReference>
<comment type="similarity">
    <text evidence="1">Belongs to the eukaryotic ribosomal protein eL24 family.</text>
</comment>
<dbReference type="CDD" id="cd00472">
    <property type="entry name" value="Ribosomal_L24e_L24"/>
    <property type="match status" value="1"/>
</dbReference>
<reference evidence="9" key="1">
    <citation type="submission" date="2022-11" db="UniProtKB">
        <authorList>
            <consortium name="WormBaseParasite"/>
        </authorList>
    </citation>
    <scope>IDENTIFICATION</scope>
</reference>
<dbReference type="InterPro" id="IPR038630">
    <property type="entry name" value="L24e/L24_sf"/>
</dbReference>
<evidence type="ECO:0000259" key="7">
    <source>
        <dbReference type="SMART" id="SM00746"/>
    </source>
</evidence>
<sequence length="235" mass="27129">MCEFNTSVHIRIFSLTRFLRKINTSSLLETCFYSGLKIYPGHGKRMVRTDGRLHIFLNTKCERSFKMKRNPRNVNWTVLYRRKHKKKIASDQPNVAKNSENKTAKFEVTSYFDRGTDTMVPDRYQYLCTGTGRIIIPEIDNGTLAEEASKKKTRKTHKFQRPIGTSSLAELLAKRNQKPEFREAQRAQLIKEAKEKKKTVTIKKTEKAKAAKVQQPKQKAAKPVKTQAPRVGGKR</sequence>
<evidence type="ECO:0000256" key="1">
    <source>
        <dbReference type="ARBA" id="ARBA00005647"/>
    </source>
</evidence>
<evidence type="ECO:0000256" key="2">
    <source>
        <dbReference type="ARBA" id="ARBA00022980"/>
    </source>
</evidence>
<keyword evidence="3" id="KW-0687">Ribonucleoprotein</keyword>
<dbReference type="PANTHER" id="PTHR10792:SF1">
    <property type="entry name" value="RIBOSOMAL PROTEIN L24"/>
    <property type="match status" value="1"/>
</dbReference>
<keyword evidence="2" id="KW-0689">Ribosomal protein</keyword>
<evidence type="ECO:0000256" key="5">
    <source>
        <dbReference type="ARBA" id="ARBA00041213"/>
    </source>
</evidence>
<proteinExistence type="inferred from homology"/>
<evidence type="ECO:0000313" key="9">
    <source>
        <dbReference type="WBParaSite" id="nRc.2.0.1.t03458-RA"/>
    </source>
</evidence>
<dbReference type="WBParaSite" id="nRc.2.0.1.t03458-RA">
    <property type="protein sequence ID" value="nRc.2.0.1.t03458-RA"/>
    <property type="gene ID" value="nRc.2.0.1.g03458"/>
</dbReference>
<accession>A0A915HND6</accession>
<feature type="compositionally biased region" description="Low complexity" evidence="6">
    <location>
        <begin position="211"/>
        <end position="229"/>
    </location>
</feature>
<dbReference type="Gene3D" id="6.10.250.1270">
    <property type="match status" value="1"/>
</dbReference>
<dbReference type="InterPro" id="IPR011017">
    <property type="entry name" value="TRASH_dom"/>
</dbReference>
<evidence type="ECO:0000256" key="4">
    <source>
        <dbReference type="ARBA" id="ARBA00040612"/>
    </source>
</evidence>
<protein>
    <recommendedName>
        <fullName evidence="4">Large ribosomal subunit protein eL24</fullName>
    </recommendedName>
    <alternativeName>
        <fullName evidence="5">60S ribosomal protein L24</fullName>
    </alternativeName>
</protein>
<dbReference type="InterPro" id="IPR056366">
    <property type="entry name" value="Ribosomal_eL24"/>
</dbReference>
<evidence type="ECO:0000256" key="3">
    <source>
        <dbReference type="ARBA" id="ARBA00023274"/>
    </source>
</evidence>
<dbReference type="Pfam" id="PF01246">
    <property type="entry name" value="Ribosomal_L24e"/>
    <property type="match status" value="1"/>
</dbReference>
<dbReference type="FunFam" id="2.30.170.20:FF:000002">
    <property type="entry name" value="60S ribosomal protein L24"/>
    <property type="match status" value="1"/>
</dbReference>
<dbReference type="SMART" id="SM00746">
    <property type="entry name" value="TRASH"/>
    <property type="match status" value="1"/>
</dbReference>
<dbReference type="InterPro" id="IPR000988">
    <property type="entry name" value="Ribosomal_eL24-rel_N"/>
</dbReference>
<name>A0A915HND6_ROMCU</name>
<evidence type="ECO:0000313" key="8">
    <source>
        <dbReference type="Proteomes" id="UP000887565"/>
    </source>
</evidence>
<dbReference type="PANTHER" id="PTHR10792">
    <property type="entry name" value="60S RIBOSOMAL PROTEIN L24"/>
    <property type="match status" value="1"/>
</dbReference>
<organism evidence="8 9">
    <name type="scientific">Romanomermis culicivorax</name>
    <name type="common">Nematode worm</name>
    <dbReference type="NCBI Taxonomy" id="13658"/>
    <lineage>
        <taxon>Eukaryota</taxon>
        <taxon>Metazoa</taxon>
        <taxon>Ecdysozoa</taxon>
        <taxon>Nematoda</taxon>
        <taxon>Enoplea</taxon>
        <taxon>Dorylaimia</taxon>
        <taxon>Mermithida</taxon>
        <taxon>Mermithoidea</taxon>
        <taxon>Mermithidae</taxon>
        <taxon>Romanomermis</taxon>
    </lineage>
</organism>
<feature type="region of interest" description="Disordered" evidence="6">
    <location>
        <begin position="203"/>
        <end position="235"/>
    </location>
</feature>
<evidence type="ECO:0000256" key="6">
    <source>
        <dbReference type="SAM" id="MobiDB-lite"/>
    </source>
</evidence>
<feature type="domain" description="TRASH" evidence="7">
    <location>
        <begin position="31"/>
        <end position="69"/>
    </location>
</feature>